<dbReference type="HOGENOM" id="CLU_098356_1_0_1"/>
<evidence type="ECO:0000256" key="4">
    <source>
        <dbReference type="ARBA" id="ARBA00023136"/>
    </source>
</evidence>
<dbReference type="Proteomes" id="UP000005220">
    <property type="component" value="Chromosome 7"/>
</dbReference>
<proteinExistence type="predicted"/>
<dbReference type="KEGG" id="kaf:KAFR_0G03700"/>
<feature type="transmembrane region" description="Helical" evidence="6">
    <location>
        <begin position="41"/>
        <end position="60"/>
    </location>
</feature>
<evidence type="ECO:0000256" key="1">
    <source>
        <dbReference type="ARBA" id="ARBA00004141"/>
    </source>
</evidence>
<keyword evidence="9" id="KW-1185">Reference proteome</keyword>
<reference evidence="8 9" key="1">
    <citation type="journal article" date="2011" name="Proc. Natl. Acad. Sci. U.S.A.">
        <title>Evolutionary erosion of yeast sex chromosomes by mating-type switching accidents.</title>
        <authorList>
            <person name="Gordon J.L."/>
            <person name="Armisen D."/>
            <person name="Proux-Wera E."/>
            <person name="Oheigeartaigh S.S."/>
            <person name="Byrne K.P."/>
            <person name="Wolfe K.H."/>
        </authorList>
    </citation>
    <scope>NUCLEOTIDE SEQUENCE [LARGE SCALE GENOMIC DNA]</scope>
    <source>
        <strain evidence="9">ATCC 22294 / BCRC 22015 / CBS 2517 / CECT 1963 / NBRC 1671 / NRRL Y-8276</strain>
    </source>
</reference>
<dbReference type="GO" id="GO:0005886">
    <property type="term" value="C:plasma membrane"/>
    <property type="evidence" value="ECO:0007669"/>
    <property type="project" value="TreeGrafter"/>
</dbReference>
<dbReference type="PANTHER" id="PTHR28165">
    <property type="entry name" value="NON-CLASSICAL EXPORT PROTEIN 2-RELATED"/>
    <property type="match status" value="1"/>
</dbReference>
<name>H2AYF3_KAZAF</name>
<accession>H2AYF3</accession>
<keyword evidence="3 6" id="KW-1133">Transmembrane helix</keyword>
<dbReference type="GO" id="GO:0032126">
    <property type="term" value="C:eisosome"/>
    <property type="evidence" value="ECO:0007669"/>
    <property type="project" value="TreeGrafter"/>
</dbReference>
<evidence type="ECO:0000256" key="2">
    <source>
        <dbReference type="ARBA" id="ARBA00022692"/>
    </source>
</evidence>
<dbReference type="AlphaFoldDB" id="H2AYF3"/>
<keyword evidence="2 6" id="KW-0812">Transmembrane</keyword>
<dbReference type="GO" id="GO:0072659">
    <property type="term" value="P:protein localization to plasma membrane"/>
    <property type="evidence" value="ECO:0007669"/>
    <property type="project" value="EnsemblFungi"/>
</dbReference>
<dbReference type="InterPro" id="IPR052649">
    <property type="entry name" value="NCE102-like"/>
</dbReference>
<evidence type="ECO:0000256" key="6">
    <source>
        <dbReference type="SAM" id="Phobius"/>
    </source>
</evidence>
<feature type="transmembrane region" description="Helical" evidence="6">
    <location>
        <begin position="12"/>
        <end position="29"/>
    </location>
</feature>
<dbReference type="OrthoDB" id="5423111at2759"/>
<evidence type="ECO:0000313" key="8">
    <source>
        <dbReference type="EMBL" id="CCF59403.1"/>
    </source>
</evidence>
<feature type="compositionally biased region" description="Low complexity" evidence="5">
    <location>
        <begin position="169"/>
        <end position="186"/>
    </location>
</feature>
<evidence type="ECO:0000313" key="9">
    <source>
        <dbReference type="Proteomes" id="UP000005220"/>
    </source>
</evidence>
<dbReference type="Pfam" id="PF01284">
    <property type="entry name" value="MARVEL"/>
    <property type="match status" value="1"/>
</dbReference>
<feature type="region of interest" description="Disordered" evidence="5">
    <location>
        <begin position="163"/>
        <end position="186"/>
    </location>
</feature>
<feature type="transmembrane region" description="Helical" evidence="6">
    <location>
        <begin position="120"/>
        <end position="141"/>
    </location>
</feature>
<feature type="domain" description="MARVEL" evidence="7">
    <location>
        <begin position="6"/>
        <end position="140"/>
    </location>
</feature>
<organism evidence="8 9">
    <name type="scientific">Kazachstania africana (strain ATCC 22294 / BCRC 22015 / CBS 2517 / CECT 1963 / NBRC 1671 / NRRL Y-8276)</name>
    <name type="common">Yeast</name>
    <name type="synonym">Kluyveromyces africanus</name>
    <dbReference type="NCBI Taxonomy" id="1071382"/>
    <lineage>
        <taxon>Eukaryota</taxon>
        <taxon>Fungi</taxon>
        <taxon>Dikarya</taxon>
        <taxon>Ascomycota</taxon>
        <taxon>Saccharomycotina</taxon>
        <taxon>Saccharomycetes</taxon>
        <taxon>Saccharomycetales</taxon>
        <taxon>Saccharomycetaceae</taxon>
        <taxon>Kazachstania</taxon>
    </lineage>
</organism>
<protein>
    <recommendedName>
        <fullName evidence="7">MARVEL domain-containing protein</fullName>
    </recommendedName>
</protein>
<evidence type="ECO:0000256" key="3">
    <source>
        <dbReference type="ARBA" id="ARBA00022989"/>
    </source>
</evidence>
<gene>
    <name evidence="8" type="primary">KAFR0G03700</name>
    <name evidence="8" type="ORF">KAFR_0G03700</name>
</gene>
<comment type="subcellular location">
    <subcellularLocation>
        <location evidence="1">Membrane</location>
        <topology evidence="1">Multi-pass membrane protein</topology>
    </subcellularLocation>
</comment>
<sequence>MLAIADNSLRLVNFCFMVITMAFIAQLLNTRQGHNSARVNYCMFAVAFGILTDSIYGLFANFFEQLAWPIILFVFDFLNFVFFFTAGTVLAVGIRAHNCNNEAYRNSNKIVRGSETRCRVAQAAVAFFYFSMAIFLVKGVFSIMKAISEGPFGSGSSFGFGSRRKRRSAGTGVPTTSTGVPTVSEV</sequence>
<keyword evidence="4 6" id="KW-0472">Membrane</keyword>
<evidence type="ECO:0000256" key="5">
    <source>
        <dbReference type="SAM" id="MobiDB-lite"/>
    </source>
</evidence>
<dbReference type="eggNOG" id="ENOG502RZW2">
    <property type="taxonomic scope" value="Eukaryota"/>
</dbReference>
<dbReference type="InterPro" id="IPR008253">
    <property type="entry name" value="Marvel"/>
</dbReference>
<dbReference type="RefSeq" id="XP_003958538.1">
    <property type="nucleotide sequence ID" value="XM_003958489.1"/>
</dbReference>
<dbReference type="GO" id="GO:0070941">
    <property type="term" value="P:eisosome assembly"/>
    <property type="evidence" value="ECO:0007669"/>
    <property type="project" value="TreeGrafter"/>
</dbReference>
<dbReference type="GeneID" id="13887382"/>
<feature type="transmembrane region" description="Helical" evidence="6">
    <location>
        <begin position="66"/>
        <end position="92"/>
    </location>
</feature>
<dbReference type="EMBL" id="HE650827">
    <property type="protein sequence ID" value="CCF59403.1"/>
    <property type="molecule type" value="Genomic_DNA"/>
</dbReference>
<dbReference type="PANTHER" id="PTHR28165:SF1">
    <property type="entry name" value="NON-CLASSICAL EXPORT PROTEIN 2-RELATED"/>
    <property type="match status" value="1"/>
</dbReference>
<dbReference type="InParanoid" id="H2AYF3"/>
<evidence type="ECO:0000259" key="7">
    <source>
        <dbReference type="Pfam" id="PF01284"/>
    </source>
</evidence>